<dbReference type="Proteomes" id="UP001203852">
    <property type="component" value="Unassembled WGS sequence"/>
</dbReference>
<dbReference type="GO" id="GO:0005506">
    <property type="term" value="F:iron ion binding"/>
    <property type="evidence" value="ECO:0007669"/>
    <property type="project" value="InterPro"/>
</dbReference>
<dbReference type="InterPro" id="IPR017972">
    <property type="entry name" value="Cyt_P450_CS"/>
</dbReference>
<dbReference type="PRINTS" id="PR00463">
    <property type="entry name" value="EP450I"/>
</dbReference>
<evidence type="ECO:0000256" key="3">
    <source>
        <dbReference type="ARBA" id="ARBA00022723"/>
    </source>
</evidence>
<evidence type="ECO:0000256" key="7">
    <source>
        <dbReference type="PIRSR" id="PIRSR602401-1"/>
    </source>
</evidence>
<dbReference type="InterPro" id="IPR036396">
    <property type="entry name" value="Cyt_P450_sf"/>
</dbReference>
<name>A0AAN6DUW2_9EURO</name>
<sequence length="504" mass="57213">MAVESGLLQLCNLINIRAWNILLLLLVICYVIYVRYGTPLRNVPGPFLASVTRLWKLRKILSGDFEWTNIDLHGHYGPIVRIGPNEVSIDDPDESLGIIYGHGTKFTKSPWYQASDAPGQHSIFTDTDIARHARERRLVANSFSMTSLAALEPYISDCVQVLETRLFELSKENAVVDVGHWLQCYAFDVIGEITFAKRFGFLDRGEDIGNIMNVLDGFLSYSSWMGVVPEFHAPFTKLMSTFFADGAPLESLRRFASNVVEKRQASETSHPDFVAHFLRIHNQKPDQFPMSEVYKMCMVLTGAGSDTTAIALRAVVYFLLKSPDKLEKLRSEIDQRDMAAEVSKPVTYSEAVSMPYLQAVLKEAMRLHPSTGFTLGRVVPAGGVVLLNHFIPENTVVGINSWVAHRNASVFGEDVESFRPERWLESEEATKRMDRYFLEFGTGSRTCLGKNISLMEMSKLVPEIFRIFDFDLVDRKKPWHTVNWWLVKQTGLLCRVRVRKNSRT</sequence>
<dbReference type="GO" id="GO:0016705">
    <property type="term" value="F:oxidoreductase activity, acting on paired donors, with incorporation or reduction of molecular oxygen"/>
    <property type="evidence" value="ECO:0007669"/>
    <property type="project" value="InterPro"/>
</dbReference>
<comment type="cofactor">
    <cofactor evidence="1 7">
        <name>heme</name>
        <dbReference type="ChEBI" id="CHEBI:30413"/>
    </cofactor>
</comment>
<evidence type="ECO:0000256" key="6">
    <source>
        <dbReference type="ARBA" id="ARBA00023033"/>
    </source>
</evidence>
<evidence type="ECO:0000256" key="8">
    <source>
        <dbReference type="RuleBase" id="RU000461"/>
    </source>
</evidence>
<evidence type="ECO:0000256" key="1">
    <source>
        <dbReference type="ARBA" id="ARBA00001971"/>
    </source>
</evidence>
<dbReference type="CDD" id="cd11060">
    <property type="entry name" value="CYP57A1-like"/>
    <property type="match status" value="1"/>
</dbReference>
<comment type="caution">
    <text evidence="10">The sequence shown here is derived from an EMBL/GenBank/DDBJ whole genome shotgun (WGS) entry which is preliminary data.</text>
</comment>
<evidence type="ECO:0000313" key="10">
    <source>
        <dbReference type="EMBL" id="KAI1611809.1"/>
    </source>
</evidence>
<keyword evidence="9" id="KW-0812">Transmembrane</keyword>
<dbReference type="FunFam" id="1.10.630.10:FF:000050">
    <property type="entry name" value="Cytochrome P450 monooxygenase"/>
    <property type="match status" value="1"/>
</dbReference>
<dbReference type="InterPro" id="IPR001128">
    <property type="entry name" value="Cyt_P450"/>
</dbReference>
<evidence type="ECO:0000256" key="4">
    <source>
        <dbReference type="ARBA" id="ARBA00023002"/>
    </source>
</evidence>
<accession>A0AAN6DUW2</accession>
<feature type="binding site" description="axial binding residue" evidence="7">
    <location>
        <position position="447"/>
    </location>
    <ligand>
        <name>heme</name>
        <dbReference type="ChEBI" id="CHEBI:30413"/>
    </ligand>
    <ligandPart>
        <name>Fe</name>
        <dbReference type="ChEBI" id="CHEBI:18248"/>
    </ligandPart>
</feature>
<proteinExistence type="inferred from homology"/>
<keyword evidence="11" id="KW-1185">Reference proteome</keyword>
<dbReference type="GO" id="GO:0020037">
    <property type="term" value="F:heme binding"/>
    <property type="evidence" value="ECO:0007669"/>
    <property type="project" value="InterPro"/>
</dbReference>
<reference evidence="10" key="1">
    <citation type="journal article" date="2022" name="bioRxiv">
        <title>Deciphering the potential niche of two novel black yeast fungi from a biological soil crust based on their genomes, phenotypes, and melanin regulation.</title>
        <authorList>
            <consortium name="DOE Joint Genome Institute"/>
            <person name="Carr E.C."/>
            <person name="Barton Q."/>
            <person name="Grambo S."/>
            <person name="Sullivan M."/>
            <person name="Renfro C.M."/>
            <person name="Kuo A."/>
            <person name="Pangilinan J."/>
            <person name="Lipzen A."/>
            <person name="Keymanesh K."/>
            <person name="Savage E."/>
            <person name="Barry K."/>
            <person name="Grigoriev I.V."/>
            <person name="Riekhof W.R."/>
            <person name="Harris S.S."/>
        </authorList>
    </citation>
    <scope>NUCLEOTIDE SEQUENCE</scope>
    <source>
        <strain evidence="10">JF 03-4F</strain>
    </source>
</reference>
<evidence type="ECO:0000256" key="9">
    <source>
        <dbReference type="SAM" id="Phobius"/>
    </source>
</evidence>
<keyword evidence="7 8" id="KW-0349">Heme</keyword>
<organism evidence="10 11">
    <name type="scientific">Exophiala viscosa</name>
    <dbReference type="NCBI Taxonomy" id="2486360"/>
    <lineage>
        <taxon>Eukaryota</taxon>
        <taxon>Fungi</taxon>
        <taxon>Dikarya</taxon>
        <taxon>Ascomycota</taxon>
        <taxon>Pezizomycotina</taxon>
        <taxon>Eurotiomycetes</taxon>
        <taxon>Chaetothyriomycetidae</taxon>
        <taxon>Chaetothyriales</taxon>
        <taxon>Herpotrichiellaceae</taxon>
        <taxon>Exophiala</taxon>
    </lineage>
</organism>
<gene>
    <name evidence="10" type="ORF">EDD36DRAFT_488733</name>
</gene>
<dbReference type="Gene3D" id="1.10.630.10">
    <property type="entry name" value="Cytochrome P450"/>
    <property type="match status" value="1"/>
</dbReference>
<dbReference type="AlphaFoldDB" id="A0AAN6DUW2"/>
<evidence type="ECO:0000313" key="11">
    <source>
        <dbReference type="Proteomes" id="UP001203852"/>
    </source>
</evidence>
<keyword evidence="3 7" id="KW-0479">Metal-binding</keyword>
<dbReference type="PANTHER" id="PTHR24305">
    <property type="entry name" value="CYTOCHROME P450"/>
    <property type="match status" value="1"/>
</dbReference>
<comment type="similarity">
    <text evidence="2 8">Belongs to the cytochrome P450 family.</text>
</comment>
<keyword evidence="6 8" id="KW-0503">Monooxygenase</keyword>
<dbReference type="GO" id="GO:0004497">
    <property type="term" value="F:monooxygenase activity"/>
    <property type="evidence" value="ECO:0007669"/>
    <property type="project" value="UniProtKB-KW"/>
</dbReference>
<keyword evidence="5 7" id="KW-0408">Iron</keyword>
<dbReference type="PRINTS" id="PR00385">
    <property type="entry name" value="P450"/>
</dbReference>
<dbReference type="EMBL" id="MU404355">
    <property type="protein sequence ID" value="KAI1611809.1"/>
    <property type="molecule type" value="Genomic_DNA"/>
</dbReference>
<keyword evidence="4 8" id="KW-0560">Oxidoreductase</keyword>
<evidence type="ECO:0000256" key="2">
    <source>
        <dbReference type="ARBA" id="ARBA00010617"/>
    </source>
</evidence>
<dbReference type="PROSITE" id="PS00086">
    <property type="entry name" value="CYTOCHROME_P450"/>
    <property type="match status" value="1"/>
</dbReference>
<feature type="transmembrane region" description="Helical" evidence="9">
    <location>
        <begin position="16"/>
        <end position="34"/>
    </location>
</feature>
<protein>
    <submittedName>
        <fullName evidence="10">Cytochrome P450 oxidoreductase</fullName>
    </submittedName>
</protein>
<dbReference type="SUPFAM" id="SSF48264">
    <property type="entry name" value="Cytochrome P450"/>
    <property type="match status" value="1"/>
</dbReference>
<keyword evidence="9" id="KW-0472">Membrane</keyword>
<dbReference type="PANTHER" id="PTHR24305:SF190">
    <property type="entry name" value="P450, PUTATIVE (EUROFUNG)-RELATED"/>
    <property type="match status" value="1"/>
</dbReference>
<dbReference type="Pfam" id="PF00067">
    <property type="entry name" value="p450"/>
    <property type="match status" value="1"/>
</dbReference>
<dbReference type="InterPro" id="IPR002401">
    <property type="entry name" value="Cyt_P450_E_grp-I"/>
</dbReference>
<keyword evidence="9" id="KW-1133">Transmembrane helix</keyword>
<evidence type="ECO:0000256" key="5">
    <source>
        <dbReference type="ARBA" id="ARBA00023004"/>
    </source>
</evidence>
<dbReference type="InterPro" id="IPR050121">
    <property type="entry name" value="Cytochrome_P450_monoxygenase"/>
</dbReference>